<proteinExistence type="predicted"/>
<dbReference type="PANTHER" id="PTHR34222">
    <property type="entry name" value="GAG_PRE-INTEGRS DOMAIN-CONTAINING PROTEIN"/>
    <property type="match status" value="1"/>
</dbReference>
<dbReference type="OrthoDB" id="1435198at2759"/>
<dbReference type="RefSeq" id="XP_027352013.1">
    <property type="nucleotide sequence ID" value="XM_027496212.1"/>
</dbReference>
<reference evidence="3" key="2">
    <citation type="submission" date="2025-08" db="UniProtKB">
        <authorList>
            <consortium name="RefSeq"/>
        </authorList>
    </citation>
    <scope>IDENTIFICATION</scope>
    <source>
        <tissue evidence="3">Young leaves</tissue>
    </source>
</reference>
<organism evidence="2 3">
    <name type="scientific">Abrus precatorius</name>
    <name type="common">Indian licorice</name>
    <name type="synonym">Glycine abrus</name>
    <dbReference type="NCBI Taxonomy" id="3816"/>
    <lineage>
        <taxon>Eukaryota</taxon>
        <taxon>Viridiplantae</taxon>
        <taxon>Streptophyta</taxon>
        <taxon>Embryophyta</taxon>
        <taxon>Tracheophyta</taxon>
        <taxon>Spermatophyta</taxon>
        <taxon>Magnoliopsida</taxon>
        <taxon>eudicotyledons</taxon>
        <taxon>Gunneridae</taxon>
        <taxon>Pentapetalae</taxon>
        <taxon>rosids</taxon>
        <taxon>fabids</taxon>
        <taxon>Fabales</taxon>
        <taxon>Fabaceae</taxon>
        <taxon>Papilionoideae</taxon>
        <taxon>50 kb inversion clade</taxon>
        <taxon>NPAAA clade</taxon>
        <taxon>indigoferoid/millettioid clade</taxon>
        <taxon>Abreae</taxon>
        <taxon>Abrus</taxon>
    </lineage>
</organism>
<name>A0A8B8L9N3_ABRPR</name>
<dbReference type="KEGG" id="aprc:113862915"/>
<dbReference type="GeneID" id="113862915"/>
<evidence type="ECO:0000313" key="2">
    <source>
        <dbReference type="Proteomes" id="UP000694853"/>
    </source>
</evidence>
<dbReference type="InterPro" id="IPR005162">
    <property type="entry name" value="Retrotrans_gag_dom"/>
</dbReference>
<evidence type="ECO:0000313" key="3">
    <source>
        <dbReference type="RefSeq" id="XP_027352013.1"/>
    </source>
</evidence>
<gene>
    <name evidence="3" type="primary">LOC113862915</name>
</gene>
<accession>A0A8B8L9N3</accession>
<dbReference type="Proteomes" id="UP000694853">
    <property type="component" value="Unplaced"/>
</dbReference>
<dbReference type="AlphaFoldDB" id="A0A8B8L9N3"/>
<feature type="domain" description="Retrotransposon gag" evidence="1">
    <location>
        <begin position="13"/>
        <end position="105"/>
    </location>
</feature>
<dbReference type="Pfam" id="PF03732">
    <property type="entry name" value="Retrotrans_gag"/>
    <property type="match status" value="1"/>
</dbReference>
<dbReference type="PANTHER" id="PTHR34222:SF99">
    <property type="entry name" value="PROTEIN, PUTATIVE-RELATED"/>
    <property type="match status" value="1"/>
</dbReference>
<protein>
    <submittedName>
        <fullName evidence="3">Uncharacterized protein LOC113862915</fullName>
    </submittedName>
</protein>
<reference evidence="2" key="1">
    <citation type="journal article" date="2019" name="Toxins">
        <title>Detection of Abrin-Like and Prepropulchellin-Like Toxin Genes and Transcripts Using Whole Genome Sequencing and Full-Length Transcript Sequencing of Abrus precatorius.</title>
        <authorList>
            <person name="Hovde B.T."/>
            <person name="Daligault H.E."/>
            <person name="Hanschen E.R."/>
            <person name="Kunde Y.A."/>
            <person name="Johnson M.B."/>
            <person name="Starkenburg S.R."/>
            <person name="Johnson S.L."/>
        </authorList>
    </citation>
    <scope>NUCLEOTIDE SEQUENCE [LARGE SCALE GENOMIC DNA]</scope>
</reference>
<sequence length="297" mass="34154">MSSEIARSVIWRNKASDVWAELKERLSHANLFRISELQEEIYSFKQRDLSVTKYYTGMKILLDELDVLNPIPVCTCNARCTCGVLTKLKNQRNVDVVVRFLKGLNEQYSKVRSQVMLIDPLPTINKVYSLIAQQERQFHVEHSENSKILVNISESSNQELRKYNNYKGSNHQKFQQQTGKICSHCGRMGHTVDVCYKKHGFPPGFKFKNPKYASRTTNVVVSDNLANTGETSNGAQEQTFGFTAEQYRNLLALLPQNSNENLIDHNSNVQVNLSTVQQHSTVPTHNEFQYLQDDWYN</sequence>
<evidence type="ECO:0000259" key="1">
    <source>
        <dbReference type="Pfam" id="PF03732"/>
    </source>
</evidence>
<keyword evidence="2" id="KW-1185">Reference proteome</keyword>